<feature type="transmembrane region" description="Helical" evidence="6">
    <location>
        <begin position="152"/>
        <end position="171"/>
    </location>
</feature>
<sequence>MSTKKKRSLGTFGILLIVLLFVFAISWIFNGKPYIGTDDAGKAAEMTVQHATIAQLVTAPINGFFDAKEVIGFVFCLGGFLALVTATGALETGIRSLVRKLHGKENVMIAILMAVFALGGTTYGMCEETVGFYLLLASTMLAAGMDPMVGVATALLGAGVGCLGSTVNPFAVTVAVDAAKAAGAEADMSKIIMIGLILVIVAYLIATFSVIKYANKVKADKGKSIFTGEELAEFEEKYNSGKEISEDERLTGRQKAVLWIFALTFVVMIFGFIPMGKLNETIYNAMGWSKYLTGEQLGDWYFVDAAMWFTLMGFIIGFVGIEDRSKLSTIFVSGVADMISVNLVIALARASSVIMNATGVGPYLVQASVQAMQAAKVSNGIFGTLDYLLHLGLSFLVPSSSGIAGISSPIVPPIAKAMGFSVEATIMAEVAANGVINLITPTSGAIMGGLALASVPYSTWVKWSWKTVVTIAVVTGVVIVAAMMLL</sequence>
<keyword evidence="2" id="KW-1003">Cell membrane</keyword>
<dbReference type="STRING" id="679192.HMPREF9013_0097"/>
<evidence type="ECO:0000313" key="7">
    <source>
        <dbReference type="EMBL" id="EFC05898.1"/>
    </source>
</evidence>
<dbReference type="OrthoDB" id="255482at2"/>
<feature type="transmembrane region" description="Helical" evidence="6">
    <location>
        <begin position="328"/>
        <end position="348"/>
    </location>
</feature>
<gene>
    <name evidence="7" type="ORF">HMPREF9013_0097</name>
</gene>
<feature type="transmembrane region" description="Helical" evidence="6">
    <location>
        <begin position="387"/>
        <end position="414"/>
    </location>
</feature>
<feature type="transmembrane region" description="Helical" evidence="6">
    <location>
        <begin position="12"/>
        <end position="29"/>
    </location>
</feature>
<comment type="caution">
    <text evidence="7">The sequence shown here is derived from an EMBL/GenBank/DDBJ whole genome shotgun (WGS) entry which is preliminary data.</text>
</comment>
<feature type="transmembrane region" description="Helical" evidence="6">
    <location>
        <begin position="106"/>
        <end position="124"/>
    </location>
</feature>
<accession>D2MN76</accession>
<keyword evidence="5 6" id="KW-0472">Membrane</keyword>
<evidence type="ECO:0000313" key="8">
    <source>
        <dbReference type="Proteomes" id="UP000005017"/>
    </source>
</evidence>
<dbReference type="InterPro" id="IPR051679">
    <property type="entry name" value="DASS-Related_Transporters"/>
</dbReference>
<dbReference type="AlphaFoldDB" id="D2MN76"/>
<keyword evidence="4 6" id="KW-1133">Transmembrane helix</keyword>
<feature type="transmembrane region" description="Helical" evidence="6">
    <location>
        <begin position="191"/>
        <end position="211"/>
    </location>
</feature>
<feature type="transmembrane region" description="Helical" evidence="6">
    <location>
        <begin position="256"/>
        <end position="276"/>
    </location>
</feature>
<feature type="transmembrane region" description="Helical" evidence="6">
    <location>
        <begin position="130"/>
        <end position="145"/>
    </location>
</feature>
<evidence type="ECO:0000256" key="5">
    <source>
        <dbReference type="ARBA" id="ARBA00023136"/>
    </source>
</evidence>
<feature type="transmembrane region" description="Helical" evidence="6">
    <location>
        <begin position="435"/>
        <end position="457"/>
    </location>
</feature>
<dbReference type="Proteomes" id="UP000005017">
    <property type="component" value="Unassembled WGS sequence"/>
</dbReference>
<dbReference type="InterPro" id="IPR018385">
    <property type="entry name" value="C4_dicarb_anaerob_car-like"/>
</dbReference>
<keyword evidence="8" id="KW-1185">Reference proteome</keyword>
<reference evidence="8" key="1">
    <citation type="submission" date="2009-12" db="EMBL/GenBank/DDBJ databases">
        <title>Sequence of Clostridiales genomosp. BVAB3 str. UPII9-5.</title>
        <authorList>
            <person name="Madupu R."/>
            <person name="Durkin A.S."/>
            <person name="Torralba M."/>
            <person name="Methe B."/>
            <person name="Sutton G.G."/>
            <person name="Strausberg R.L."/>
            <person name="Nelson K.E."/>
        </authorList>
    </citation>
    <scope>NUCLEOTIDE SEQUENCE [LARGE SCALE GENOMIC DNA]</scope>
    <source>
        <strain evidence="8">W1219</strain>
    </source>
</reference>
<keyword evidence="3 6" id="KW-0812">Transmembrane</keyword>
<organism evidence="7 8">
    <name type="scientific">Bulleidia extructa W1219</name>
    <dbReference type="NCBI Taxonomy" id="679192"/>
    <lineage>
        <taxon>Bacteria</taxon>
        <taxon>Bacillati</taxon>
        <taxon>Bacillota</taxon>
        <taxon>Erysipelotrichia</taxon>
        <taxon>Erysipelotrichales</taxon>
        <taxon>Erysipelotrichaceae</taxon>
        <taxon>Bulleidia</taxon>
    </lineage>
</organism>
<protein>
    <submittedName>
        <fullName evidence="7">C4-dicarboxylate anaerobic carrier</fullName>
    </submittedName>
</protein>
<evidence type="ECO:0000256" key="6">
    <source>
        <dbReference type="SAM" id="Phobius"/>
    </source>
</evidence>
<comment type="subcellular location">
    <subcellularLocation>
        <location evidence="1">Cell membrane</location>
        <topology evidence="1">Multi-pass membrane protein</topology>
    </subcellularLocation>
</comment>
<dbReference type="RefSeq" id="WP_006626847.1">
    <property type="nucleotide sequence ID" value="NZ_ADFR01000003.1"/>
</dbReference>
<proteinExistence type="predicted"/>
<name>D2MN76_9FIRM</name>
<evidence type="ECO:0000256" key="2">
    <source>
        <dbReference type="ARBA" id="ARBA00022475"/>
    </source>
</evidence>
<feature type="transmembrane region" description="Helical" evidence="6">
    <location>
        <begin position="463"/>
        <end position="485"/>
    </location>
</feature>
<dbReference type="GO" id="GO:0005886">
    <property type="term" value="C:plasma membrane"/>
    <property type="evidence" value="ECO:0007669"/>
    <property type="project" value="UniProtKB-SubCell"/>
</dbReference>
<evidence type="ECO:0000256" key="3">
    <source>
        <dbReference type="ARBA" id="ARBA00022692"/>
    </source>
</evidence>
<feature type="transmembrane region" description="Helical" evidence="6">
    <location>
        <begin position="300"/>
        <end position="321"/>
    </location>
</feature>
<feature type="transmembrane region" description="Helical" evidence="6">
    <location>
        <begin position="70"/>
        <end position="94"/>
    </location>
</feature>
<dbReference type="eggNOG" id="COG1288">
    <property type="taxonomic scope" value="Bacteria"/>
</dbReference>
<dbReference type="PANTHER" id="PTHR43652">
    <property type="entry name" value="BASIC AMINO ACID ANTIPORTER YFCC-RELATED"/>
    <property type="match status" value="1"/>
</dbReference>
<dbReference type="EMBL" id="ADFR01000003">
    <property type="protein sequence ID" value="EFC05898.1"/>
    <property type="molecule type" value="Genomic_DNA"/>
</dbReference>
<dbReference type="PANTHER" id="PTHR43652:SF6">
    <property type="entry name" value="ARGININE REPRESSOR"/>
    <property type="match status" value="1"/>
</dbReference>
<dbReference type="Pfam" id="PF03606">
    <property type="entry name" value="DcuC"/>
    <property type="match status" value="1"/>
</dbReference>
<evidence type="ECO:0000256" key="4">
    <source>
        <dbReference type="ARBA" id="ARBA00022989"/>
    </source>
</evidence>
<evidence type="ECO:0000256" key="1">
    <source>
        <dbReference type="ARBA" id="ARBA00004651"/>
    </source>
</evidence>